<organism evidence="2 3">
    <name type="scientific">Leptospirillum ferrooxidans (strain C2-3)</name>
    <dbReference type="NCBI Taxonomy" id="1162668"/>
    <lineage>
        <taxon>Bacteria</taxon>
        <taxon>Pseudomonadati</taxon>
        <taxon>Nitrospirota</taxon>
        <taxon>Nitrospiria</taxon>
        <taxon>Nitrospirales</taxon>
        <taxon>Nitrospiraceae</taxon>
        <taxon>Leptospirillum</taxon>
    </lineage>
</organism>
<reference evidence="3" key="2">
    <citation type="submission" date="2012-03" db="EMBL/GenBank/DDBJ databases">
        <title>The complete genome sequence of the pioneer microbe on fresh volcanic deposit, Leptospirillum ferrooxidans strain C2-3.</title>
        <authorList>
            <person name="Fujimura R."/>
            <person name="Sato Y."/>
            <person name="Nishizawa T."/>
            <person name="Nanba K."/>
            <person name="Oshima K."/>
            <person name="Hattori M."/>
            <person name="Kamijo T."/>
            <person name="Ohta H."/>
        </authorList>
    </citation>
    <scope>NUCLEOTIDE SEQUENCE [LARGE SCALE GENOMIC DNA]</scope>
    <source>
        <strain evidence="3">C2-3</strain>
    </source>
</reference>
<feature type="transmembrane region" description="Helical" evidence="1">
    <location>
        <begin position="13"/>
        <end position="36"/>
    </location>
</feature>
<keyword evidence="3" id="KW-1185">Reference proteome</keyword>
<dbReference type="KEGG" id="lfc:LFE_1794"/>
<name>I0IQC4_LEPFC</name>
<evidence type="ECO:0000256" key="1">
    <source>
        <dbReference type="SAM" id="Phobius"/>
    </source>
</evidence>
<keyword evidence="1" id="KW-0472">Membrane</keyword>
<accession>I0IQC4</accession>
<reference evidence="2 3" key="1">
    <citation type="journal article" date="2012" name="J. Bacteriol.">
        <title>Complete Genome Sequence of Leptospirillum ferrooxidans Strain C2-3, Isolated from a Fresh Volcanic Ash Deposit on the Island of Miyake, Japan.</title>
        <authorList>
            <person name="Fujimura R."/>
            <person name="Sato Y."/>
            <person name="Nishizawa T."/>
            <person name="Oshima K."/>
            <person name="Kim S.-W."/>
            <person name="Hattori M."/>
            <person name="Kamijo T."/>
            <person name="Ohta H."/>
        </authorList>
    </citation>
    <scope>NUCLEOTIDE SEQUENCE [LARGE SCALE GENOMIC DNA]</scope>
    <source>
        <strain evidence="2 3">C2-3</strain>
    </source>
</reference>
<dbReference type="EMBL" id="AP012342">
    <property type="protein sequence ID" value="BAM07473.1"/>
    <property type="molecule type" value="Genomic_DNA"/>
</dbReference>
<dbReference type="Proteomes" id="UP000007382">
    <property type="component" value="Chromosome"/>
</dbReference>
<protein>
    <submittedName>
        <fullName evidence="2">Uncharacterized protein</fullName>
    </submittedName>
</protein>
<proteinExistence type="predicted"/>
<keyword evidence="1" id="KW-0812">Transmembrane</keyword>
<keyword evidence="1" id="KW-1133">Transmembrane helix</keyword>
<gene>
    <name evidence="2" type="ordered locus">LFE_1794</name>
</gene>
<dbReference type="AlphaFoldDB" id="I0IQC4"/>
<evidence type="ECO:0000313" key="2">
    <source>
        <dbReference type="EMBL" id="BAM07473.1"/>
    </source>
</evidence>
<sequence>MIEILRPVLSLRWALWFFLFALAVFLFSMSISIFSVHTDHDVIRLRSEIGSLMRQEKLLEIQKADLMTESRVMSYARSHHLVLANPASVIYLH</sequence>
<dbReference type="PATRIC" id="fig|1162668.3.peg.2129"/>
<dbReference type="STRING" id="1162668.LFE_1794"/>
<dbReference type="HOGENOM" id="CLU_2396086_0_0_0"/>
<evidence type="ECO:0000313" key="3">
    <source>
        <dbReference type="Proteomes" id="UP000007382"/>
    </source>
</evidence>